<feature type="transmembrane region" description="Helical" evidence="2">
    <location>
        <begin position="150"/>
        <end position="173"/>
    </location>
</feature>
<evidence type="ECO:0008006" key="5">
    <source>
        <dbReference type="Google" id="ProtNLM"/>
    </source>
</evidence>
<dbReference type="OrthoDB" id="121140at2"/>
<keyword evidence="4" id="KW-1185">Reference proteome</keyword>
<comment type="caution">
    <text evidence="3">The sequence shown here is derived from an EMBL/GenBank/DDBJ whole genome shotgun (WGS) entry which is preliminary data.</text>
</comment>
<evidence type="ECO:0000313" key="3">
    <source>
        <dbReference type="EMBL" id="PSL00874.1"/>
    </source>
</evidence>
<feature type="transmembrane region" description="Helical" evidence="2">
    <location>
        <begin position="202"/>
        <end position="221"/>
    </location>
</feature>
<dbReference type="EMBL" id="PYGA01000001">
    <property type="protein sequence ID" value="PSL00874.1"/>
    <property type="molecule type" value="Genomic_DNA"/>
</dbReference>
<dbReference type="Proteomes" id="UP000240542">
    <property type="component" value="Unassembled WGS sequence"/>
</dbReference>
<feature type="region of interest" description="Disordered" evidence="1">
    <location>
        <begin position="1"/>
        <end position="20"/>
    </location>
</feature>
<feature type="transmembrane region" description="Helical" evidence="2">
    <location>
        <begin position="258"/>
        <end position="277"/>
    </location>
</feature>
<evidence type="ECO:0000256" key="1">
    <source>
        <dbReference type="SAM" id="MobiDB-lite"/>
    </source>
</evidence>
<dbReference type="RefSeq" id="WP_106581048.1">
    <property type="nucleotide sequence ID" value="NZ_PYGA01000001.1"/>
</dbReference>
<protein>
    <recommendedName>
        <fullName evidence="5">Glycerophosphoryl diester phosphodiesterase family protein</fullName>
    </recommendedName>
</protein>
<keyword evidence="2" id="KW-0472">Membrane</keyword>
<gene>
    <name evidence="3" type="ORF">CLV63_101353</name>
</gene>
<organism evidence="3 4">
    <name type="scientific">Murinocardiopsis flavida</name>
    <dbReference type="NCBI Taxonomy" id="645275"/>
    <lineage>
        <taxon>Bacteria</taxon>
        <taxon>Bacillati</taxon>
        <taxon>Actinomycetota</taxon>
        <taxon>Actinomycetes</taxon>
        <taxon>Streptosporangiales</taxon>
        <taxon>Nocardiopsidaceae</taxon>
        <taxon>Murinocardiopsis</taxon>
    </lineage>
</organism>
<feature type="transmembrane region" description="Helical" evidence="2">
    <location>
        <begin position="97"/>
        <end position="119"/>
    </location>
</feature>
<proteinExistence type="predicted"/>
<name>A0A2P8DUL4_9ACTN</name>
<feature type="transmembrane region" description="Helical" evidence="2">
    <location>
        <begin position="308"/>
        <end position="334"/>
    </location>
</feature>
<keyword evidence="2" id="KW-1133">Transmembrane helix</keyword>
<keyword evidence="2" id="KW-0812">Transmembrane</keyword>
<evidence type="ECO:0000313" key="4">
    <source>
        <dbReference type="Proteomes" id="UP000240542"/>
    </source>
</evidence>
<evidence type="ECO:0000256" key="2">
    <source>
        <dbReference type="SAM" id="Phobius"/>
    </source>
</evidence>
<feature type="transmembrane region" description="Helical" evidence="2">
    <location>
        <begin position="40"/>
        <end position="67"/>
    </location>
</feature>
<accession>A0A2P8DUL4</accession>
<sequence length="346" mass="35751">MTAEPGGDEIAANGRRPGGGDGWRPLADTFALVGRLRRPLYGFSFAVSALAAGAVGAIAALGFALAWDAFGTLREIVARNKAAEDPPFSATGETEPAFGLTAVLVVVLLLLLLSLVLALQYSAHAVAVRTALDGRGPPGAGGLWRGIRPYLARVLGIQLLMVLGVAITLVAGVDLFEALARDLLPGITRPRSPFTGFSPLDWVAGLGLPLITACVGPFVFIRLSLAGAAVVFEDSTAGDALRRSWTLTRGSPARVFRAWLPITAAVALAAALLWYAATPLARPAGAAMMWLSGGNVHTAGTLAQHIPAAAAACVLPVVVMPPVCVLLCVLYTGLAAREGERSRPTP</sequence>
<dbReference type="AlphaFoldDB" id="A0A2P8DUL4"/>
<reference evidence="3 4" key="1">
    <citation type="submission" date="2018-03" db="EMBL/GenBank/DDBJ databases">
        <title>Genomic Encyclopedia of Archaeal and Bacterial Type Strains, Phase II (KMG-II): from individual species to whole genera.</title>
        <authorList>
            <person name="Goeker M."/>
        </authorList>
    </citation>
    <scope>NUCLEOTIDE SEQUENCE [LARGE SCALE GENOMIC DNA]</scope>
    <source>
        <strain evidence="3 4">DSM 45312</strain>
    </source>
</reference>